<reference evidence="1" key="1">
    <citation type="submission" date="2012-04" db="EMBL/GenBank/DDBJ databases">
        <title>The Genome Sequence of Loa loa.</title>
        <authorList>
            <consortium name="The Broad Institute Genome Sequencing Platform"/>
            <consortium name="Broad Institute Genome Sequencing Center for Infectious Disease"/>
            <person name="Nutman T.B."/>
            <person name="Fink D.L."/>
            <person name="Russ C."/>
            <person name="Young S."/>
            <person name="Zeng Q."/>
            <person name="Gargeya S."/>
            <person name="Alvarado L."/>
            <person name="Berlin A."/>
            <person name="Chapman S.B."/>
            <person name="Chen Z."/>
            <person name="Freedman E."/>
            <person name="Gellesch M."/>
            <person name="Goldberg J."/>
            <person name="Griggs A."/>
            <person name="Gujja S."/>
            <person name="Heilman E.R."/>
            <person name="Heiman D."/>
            <person name="Howarth C."/>
            <person name="Mehta T."/>
            <person name="Neiman D."/>
            <person name="Pearson M."/>
            <person name="Roberts A."/>
            <person name="Saif S."/>
            <person name="Shea T."/>
            <person name="Shenoy N."/>
            <person name="Sisk P."/>
            <person name="Stolte C."/>
            <person name="Sykes S."/>
            <person name="White J."/>
            <person name="Yandava C."/>
            <person name="Haas B."/>
            <person name="Henn M.R."/>
            <person name="Nusbaum C."/>
            <person name="Birren B."/>
        </authorList>
    </citation>
    <scope>NUCLEOTIDE SEQUENCE [LARGE SCALE GENOMIC DNA]</scope>
</reference>
<organism evidence="1">
    <name type="scientific">Loa loa</name>
    <name type="common">Eye worm</name>
    <name type="synonym">Filaria loa</name>
    <dbReference type="NCBI Taxonomy" id="7209"/>
    <lineage>
        <taxon>Eukaryota</taxon>
        <taxon>Metazoa</taxon>
        <taxon>Ecdysozoa</taxon>
        <taxon>Nematoda</taxon>
        <taxon>Chromadorea</taxon>
        <taxon>Rhabditida</taxon>
        <taxon>Spirurina</taxon>
        <taxon>Spiruromorpha</taxon>
        <taxon>Filarioidea</taxon>
        <taxon>Onchocercidae</taxon>
        <taxon>Loa</taxon>
    </lineage>
</organism>
<evidence type="ECO:0000313" key="1">
    <source>
        <dbReference type="EMBL" id="EFO17185.1"/>
    </source>
</evidence>
<accession>A0A1S0TN45</accession>
<dbReference type="KEGG" id="loa:LOAG_11315"/>
<name>A0A1S0TN45_LOALO</name>
<dbReference type="RefSeq" id="XP_003146884.1">
    <property type="nucleotide sequence ID" value="XM_003146836.1"/>
</dbReference>
<sequence length="129" mass="14692">MKYQRLTSRGFNFKHNAPSRGLRQTGFHCSSNGQTYSPTPIYNMFTKSSWTKAMFYCVQYTMCYIVIPGQNSNETNVSLILRSHLHSPSSPFPLTQTSFFQESFFSGKVALAIATPLSHIKNSQKTDYQ</sequence>
<dbReference type="AlphaFoldDB" id="A0A1S0TN45"/>
<dbReference type="CTD" id="9948769"/>
<dbReference type="EMBL" id="JH712170">
    <property type="protein sequence ID" value="EFO17185.1"/>
    <property type="molecule type" value="Genomic_DNA"/>
</dbReference>
<dbReference type="InParanoid" id="A0A1S0TN45"/>
<gene>
    <name evidence="1" type="ORF">LOAG_11315</name>
</gene>
<dbReference type="GeneID" id="9948769"/>
<proteinExistence type="predicted"/>
<protein>
    <submittedName>
        <fullName evidence="1">Uncharacterized protein</fullName>
    </submittedName>
</protein>